<accession>A0ABS6SG44</accession>
<evidence type="ECO:0000259" key="1">
    <source>
        <dbReference type="PROSITE" id="PS50042"/>
    </source>
</evidence>
<keyword evidence="4" id="KW-1185">Reference proteome</keyword>
<feature type="domain" description="Cyclic nucleotide-binding" evidence="1">
    <location>
        <begin position="62"/>
        <end position="164"/>
    </location>
</feature>
<evidence type="ECO:0000313" key="4">
    <source>
        <dbReference type="Proteomes" id="UP000722336"/>
    </source>
</evidence>
<sequence>MVIWLFSLALSDARLAYWEGTGRAVGQPTIAAMVREDELAHRAFGVPERMIELWARALGGGWLENLPDAVRNAIRERMSPVSFPAGAAIFHQGDEADALYEVISGEVVISHIAVDGRETIITVFGPGDCLGEQGLIDGGKRENSAHARGEVSLRRLAKAHFNALRAQYPIIAEHLLQLVSLRFRLVLRLLEEASSSPLRLRILRRLAVLAESNAADGGGGLAIRTTLSQSDLGKWVGYSRQSVNAELQRLKRDGYLDSIDGKIIIADRTLLLRAMSEEALAARETD</sequence>
<dbReference type="PANTHER" id="PTHR24567">
    <property type="entry name" value="CRP FAMILY TRANSCRIPTIONAL REGULATORY PROTEIN"/>
    <property type="match status" value="1"/>
</dbReference>
<dbReference type="PROSITE" id="PS51063">
    <property type="entry name" value="HTH_CRP_2"/>
    <property type="match status" value="1"/>
</dbReference>
<evidence type="ECO:0000259" key="2">
    <source>
        <dbReference type="PROSITE" id="PS51063"/>
    </source>
</evidence>
<dbReference type="Pfam" id="PF00027">
    <property type="entry name" value="cNMP_binding"/>
    <property type="match status" value="1"/>
</dbReference>
<dbReference type="Pfam" id="PF13545">
    <property type="entry name" value="HTH_Crp_2"/>
    <property type="match status" value="1"/>
</dbReference>
<dbReference type="Proteomes" id="UP000722336">
    <property type="component" value="Unassembled WGS sequence"/>
</dbReference>
<dbReference type="CDD" id="cd00038">
    <property type="entry name" value="CAP_ED"/>
    <property type="match status" value="1"/>
</dbReference>
<gene>
    <name evidence="3" type="ORF">KCG44_11340</name>
</gene>
<organism evidence="3 4">
    <name type="scientific">Pacificimonas pallii</name>
    <dbReference type="NCBI Taxonomy" id="2827236"/>
    <lineage>
        <taxon>Bacteria</taxon>
        <taxon>Pseudomonadati</taxon>
        <taxon>Pseudomonadota</taxon>
        <taxon>Alphaproteobacteria</taxon>
        <taxon>Sphingomonadales</taxon>
        <taxon>Sphingosinicellaceae</taxon>
        <taxon>Pacificimonas</taxon>
    </lineage>
</organism>
<protein>
    <submittedName>
        <fullName evidence="3">Crp/Fnr family transcriptional regulator</fullName>
    </submittedName>
</protein>
<reference evidence="3 4" key="1">
    <citation type="submission" date="2021-04" db="EMBL/GenBank/DDBJ databases">
        <authorList>
            <person name="Pira H."/>
            <person name="Risdian C."/>
            <person name="Wink J."/>
        </authorList>
    </citation>
    <scope>NUCLEOTIDE SEQUENCE [LARGE SCALE GENOMIC DNA]</scope>
    <source>
        <strain evidence="3 4">WHA3</strain>
    </source>
</reference>
<dbReference type="PANTHER" id="PTHR24567:SF74">
    <property type="entry name" value="HTH-TYPE TRANSCRIPTIONAL REGULATOR ARCR"/>
    <property type="match status" value="1"/>
</dbReference>
<comment type="caution">
    <text evidence="3">The sequence shown here is derived from an EMBL/GenBank/DDBJ whole genome shotgun (WGS) entry which is preliminary data.</text>
</comment>
<name>A0ABS6SG44_9SPHN</name>
<dbReference type="InterPro" id="IPR050397">
    <property type="entry name" value="Env_Response_Regulators"/>
</dbReference>
<dbReference type="EMBL" id="JAGSPA010000003">
    <property type="protein sequence ID" value="MBV7257379.1"/>
    <property type="molecule type" value="Genomic_DNA"/>
</dbReference>
<feature type="domain" description="HTH crp-type" evidence="2">
    <location>
        <begin position="196"/>
        <end position="269"/>
    </location>
</feature>
<dbReference type="PROSITE" id="PS50042">
    <property type="entry name" value="CNMP_BINDING_3"/>
    <property type="match status" value="1"/>
</dbReference>
<dbReference type="SMART" id="SM00100">
    <property type="entry name" value="cNMP"/>
    <property type="match status" value="1"/>
</dbReference>
<evidence type="ECO:0000313" key="3">
    <source>
        <dbReference type="EMBL" id="MBV7257379.1"/>
    </source>
</evidence>
<dbReference type="InterPro" id="IPR012318">
    <property type="entry name" value="HTH_CRP"/>
</dbReference>
<proteinExistence type="predicted"/>
<dbReference type="InterPro" id="IPR000595">
    <property type="entry name" value="cNMP-bd_dom"/>
</dbReference>
<dbReference type="RefSeq" id="WP_218446194.1">
    <property type="nucleotide sequence ID" value="NZ_JAGSPA010000003.1"/>
</dbReference>